<dbReference type="Pfam" id="PF25967">
    <property type="entry name" value="RND-MFP_C"/>
    <property type="match status" value="1"/>
</dbReference>
<keyword evidence="9" id="KW-0614">Plasmid</keyword>
<dbReference type="EMBL" id="AP018829">
    <property type="protein sequence ID" value="BBF82682.1"/>
    <property type="molecule type" value="Genomic_DNA"/>
</dbReference>
<dbReference type="AlphaFoldDB" id="A0A3G9G5Z2"/>
<evidence type="ECO:0000256" key="1">
    <source>
        <dbReference type="ARBA" id="ARBA00004196"/>
    </source>
</evidence>
<evidence type="ECO:0000259" key="6">
    <source>
        <dbReference type="Pfam" id="PF25917"/>
    </source>
</evidence>
<proteinExistence type="inferred from homology"/>
<dbReference type="PANTHER" id="PTHR30469">
    <property type="entry name" value="MULTIDRUG RESISTANCE PROTEIN MDTA"/>
    <property type="match status" value="1"/>
</dbReference>
<dbReference type="FunFam" id="2.40.30.170:FF:000010">
    <property type="entry name" value="Efflux RND transporter periplasmic adaptor subunit"/>
    <property type="match status" value="1"/>
</dbReference>
<dbReference type="InterPro" id="IPR006143">
    <property type="entry name" value="RND_pump_MFP"/>
</dbReference>
<dbReference type="OrthoDB" id="9806939at2"/>
<dbReference type="NCBIfam" id="TIGR01730">
    <property type="entry name" value="RND_mfp"/>
    <property type="match status" value="1"/>
</dbReference>
<keyword evidence="5" id="KW-1133">Transmembrane helix</keyword>
<dbReference type="Proteomes" id="UP000278756">
    <property type="component" value="Plasmid pASEM-1"/>
</dbReference>
<comment type="subcellular location">
    <subcellularLocation>
        <location evidence="1">Cell envelope</location>
    </subcellularLocation>
</comment>
<sequence length="387" mass="41025">MSDPDIPTANPRTLRHMAIIGGALAVIILTGGTLSRLIDGRALKTHTAATAIPSVILVQARGAEAERLTLPGQLEPYAQAPVYARTSGYLRRWYADIGSKVSAGQVLADIETPEVDQQLAGAKAALKTATAERDLARATAERWALLLRDNAVSRQEADERAGAFAAREAMRQEAQAEVSRLQAISGFKRVVAPFDGVVTSRGTDIGALVGTSGGSPLFVVSDTARLRLMVQVPQPYLATIKAGSRVEFTVPEKPGESFTGTVSRQADALAPQSGAMQTEILVDNRDGSLKAGSFAQVRLEVTDDSLTNLRVPSSALLFRKEGTALAIVGPDNHVTIRAVRLGRDYGTEVEILSGISSSDRIIDSPSDAIAEGQPVKPVTPPKSKDTR</sequence>
<evidence type="ECO:0000313" key="9">
    <source>
        <dbReference type="EMBL" id="BBF82682.1"/>
    </source>
</evidence>
<reference evidence="10" key="1">
    <citation type="journal article" date="2017" name="Biotechnol. Biofuels">
        <title>Evaluation of environmental bacterial communities as a factor affecting the growth of duckweed Lemna minor.</title>
        <authorList>
            <person name="Ishizawa H."/>
            <person name="Kuroda M."/>
            <person name="Morikawa M."/>
            <person name="Ike M."/>
        </authorList>
    </citation>
    <scope>NUCLEOTIDE SEQUENCE [LARGE SCALE GENOMIC DNA]</scope>
    <source>
        <strain evidence="10">M6</strain>
    </source>
</reference>
<evidence type="ECO:0000256" key="5">
    <source>
        <dbReference type="SAM" id="Phobius"/>
    </source>
</evidence>
<dbReference type="SUPFAM" id="SSF111369">
    <property type="entry name" value="HlyD-like secretion proteins"/>
    <property type="match status" value="1"/>
</dbReference>
<dbReference type="Gene3D" id="2.40.50.100">
    <property type="match status" value="1"/>
</dbReference>
<dbReference type="Gene3D" id="2.40.420.20">
    <property type="match status" value="1"/>
</dbReference>
<keyword evidence="5" id="KW-0472">Membrane</keyword>
<feature type="domain" description="Multidrug resistance protein MdtA-like C-terminal permuted SH3" evidence="8">
    <location>
        <begin position="311"/>
        <end position="362"/>
    </location>
</feature>
<dbReference type="Gene3D" id="1.10.287.470">
    <property type="entry name" value="Helix hairpin bin"/>
    <property type="match status" value="1"/>
</dbReference>
<feature type="domain" description="CusB-like beta-barrel" evidence="7">
    <location>
        <begin position="229"/>
        <end position="300"/>
    </location>
</feature>
<evidence type="ECO:0000256" key="2">
    <source>
        <dbReference type="ARBA" id="ARBA00009477"/>
    </source>
</evidence>
<accession>A0A3G9G5Z2</accession>
<keyword evidence="5" id="KW-0812">Transmembrane</keyword>
<dbReference type="Gene3D" id="2.40.30.170">
    <property type="match status" value="1"/>
</dbReference>
<evidence type="ECO:0000259" key="8">
    <source>
        <dbReference type="Pfam" id="PF25967"/>
    </source>
</evidence>
<protein>
    <submittedName>
        <fullName evidence="9">Probable Co/Zn/Cd efflux system membrane fusion protein</fullName>
    </submittedName>
</protein>
<keyword evidence="3" id="KW-0813">Transport</keyword>
<dbReference type="InterPro" id="IPR058625">
    <property type="entry name" value="MdtA-like_BSH"/>
</dbReference>
<comment type="similarity">
    <text evidence="2">Belongs to the membrane fusion protein (MFP) (TC 8.A.1) family.</text>
</comment>
<feature type="region of interest" description="Disordered" evidence="4">
    <location>
        <begin position="363"/>
        <end position="387"/>
    </location>
</feature>
<geneLocation type="plasmid" evidence="10">
    <name>pasem-1 dna</name>
</geneLocation>
<dbReference type="InterPro" id="IPR058627">
    <property type="entry name" value="MdtA-like_C"/>
</dbReference>
<evidence type="ECO:0000313" key="10">
    <source>
        <dbReference type="Proteomes" id="UP000278756"/>
    </source>
</evidence>
<dbReference type="GO" id="GO:1990281">
    <property type="term" value="C:efflux pump complex"/>
    <property type="evidence" value="ECO:0007669"/>
    <property type="project" value="TreeGrafter"/>
</dbReference>
<gene>
    <name evidence="9" type="ORF">EM6_3323</name>
</gene>
<feature type="transmembrane region" description="Helical" evidence="5">
    <location>
        <begin position="14"/>
        <end position="34"/>
    </location>
</feature>
<organism evidence="9 10">
    <name type="scientific">Asticcacaulis excentricus</name>
    <dbReference type="NCBI Taxonomy" id="78587"/>
    <lineage>
        <taxon>Bacteria</taxon>
        <taxon>Pseudomonadati</taxon>
        <taxon>Pseudomonadota</taxon>
        <taxon>Alphaproteobacteria</taxon>
        <taxon>Caulobacterales</taxon>
        <taxon>Caulobacteraceae</taxon>
        <taxon>Asticcacaulis</taxon>
    </lineage>
</organism>
<feature type="domain" description="Multidrug resistance protein MdtA-like barrel-sandwich hybrid" evidence="6">
    <location>
        <begin position="79"/>
        <end position="220"/>
    </location>
</feature>
<dbReference type="Pfam" id="PF25954">
    <property type="entry name" value="Beta-barrel_RND_2"/>
    <property type="match status" value="1"/>
</dbReference>
<dbReference type="Pfam" id="PF25917">
    <property type="entry name" value="BSH_RND"/>
    <property type="match status" value="1"/>
</dbReference>
<dbReference type="RefSeq" id="WP_126424306.1">
    <property type="nucleotide sequence ID" value="NZ_AP018829.1"/>
</dbReference>
<dbReference type="PANTHER" id="PTHR30469:SF37">
    <property type="entry name" value="RAGD PROTEIN"/>
    <property type="match status" value="1"/>
</dbReference>
<name>A0A3G9G5Z2_9CAUL</name>
<evidence type="ECO:0000259" key="7">
    <source>
        <dbReference type="Pfam" id="PF25954"/>
    </source>
</evidence>
<evidence type="ECO:0000256" key="4">
    <source>
        <dbReference type="SAM" id="MobiDB-lite"/>
    </source>
</evidence>
<dbReference type="InterPro" id="IPR058792">
    <property type="entry name" value="Beta-barrel_RND_2"/>
</dbReference>
<evidence type="ECO:0000256" key="3">
    <source>
        <dbReference type="ARBA" id="ARBA00022448"/>
    </source>
</evidence>
<dbReference type="GO" id="GO:0015562">
    <property type="term" value="F:efflux transmembrane transporter activity"/>
    <property type="evidence" value="ECO:0007669"/>
    <property type="project" value="TreeGrafter"/>
</dbReference>
<reference evidence="10" key="2">
    <citation type="journal article" date="2017" name="Plant Physiol. Biochem.">
        <title>Differential oxidative and antioxidative response of duckweed Lemna minor toward plant growth promoting/inhibiting bacteria.</title>
        <authorList>
            <person name="Ishizawa H."/>
            <person name="Kuroda M."/>
            <person name="Morikawa M."/>
            <person name="Ike M."/>
        </authorList>
    </citation>
    <scope>NUCLEOTIDE SEQUENCE [LARGE SCALE GENOMIC DNA]</scope>
    <source>
        <strain evidence="10">M6</strain>
    </source>
</reference>